<organism evidence="2 3">
    <name type="scientific">Septoria linicola</name>
    <dbReference type="NCBI Taxonomy" id="215465"/>
    <lineage>
        <taxon>Eukaryota</taxon>
        <taxon>Fungi</taxon>
        <taxon>Dikarya</taxon>
        <taxon>Ascomycota</taxon>
        <taxon>Pezizomycotina</taxon>
        <taxon>Dothideomycetes</taxon>
        <taxon>Dothideomycetidae</taxon>
        <taxon>Mycosphaerellales</taxon>
        <taxon>Mycosphaerellaceae</taxon>
        <taxon>Septoria</taxon>
    </lineage>
</organism>
<keyword evidence="1" id="KW-0732">Signal</keyword>
<sequence length="80" mass="9045">MVVAGLLLAALYASIIAAESVITEAPFDKFRIGIARYENPQCRGNATGPTKSMERYDNHNISSRRCHSWEDDRPFMSFSY</sequence>
<feature type="signal peptide" evidence="1">
    <location>
        <begin position="1"/>
        <end position="18"/>
    </location>
</feature>
<dbReference type="EMBL" id="CP099426">
    <property type="protein sequence ID" value="USW57006.1"/>
    <property type="molecule type" value="Genomic_DNA"/>
</dbReference>
<evidence type="ECO:0000313" key="2">
    <source>
        <dbReference type="EMBL" id="USW57006.1"/>
    </source>
</evidence>
<gene>
    <name evidence="2" type="ORF">Slin15195_G103250</name>
</gene>
<protein>
    <recommendedName>
        <fullName evidence="4">Secreted protein</fullName>
    </recommendedName>
</protein>
<evidence type="ECO:0000313" key="3">
    <source>
        <dbReference type="Proteomes" id="UP001056384"/>
    </source>
</evidence>
<evidence type="ECO:0008006" key="4">
    <source>
        <dbReference type="Google" id="ProtNLM"/>
    </source>
</evidence>
<dbReference type="Proteomes" id="UP001056384">
    <property type="component" value="Chromosome 9"/>
</dbReference>
<keyword evidence="3" id="KW-1185">Reference proteome</keyword>
<name>A0A9Q9B4F4_9PEZI</name>
<reference evidence="2" key="1">
    <citation type="submission" date="2022-06" db="EMBL/GenBank/DDBJ databases">
        <title>Complete genome sequences of two strains of the flax pathogen Septoria linicola.</title>
        <authorList>
            <person name="Lapalu N."/>
            <person name="Simon A."/>
            <person name="Demenou B."/>
            <person name="Paumier D."/>
            <person name="Guillot M.-P."/>
            <person name="Gout L."/>
            <person name="Valade R."/>
        </authorList>
    </citation>
    <scope>NUCLEOTIDE SEQUENCE</scope>
    <source>
        <strain evidence="2">SE15195</strain>
    </source>
</reference>
<feature type="chain" id="PRO_5040411652" description="Secreted protein" evidence="1">
    <location>
        <begin position="19"/>
        <end position="80"/>
    </location>
</feature>
<dbReference type="AlphaFoldDB" id="A0A9Q9B4F4"/>
<proteinExistence type="predicted"/>
<evidence type="ECO:0000256" key="1">
    <source>
        <dbReference type="SAM" id="SignalP"/>
    </source>
</evidence>
<accession>A0A9Q9B4F4</accession>